<proteinExistence type="predicted"/>
<dbReference type="Proteomes" id="UP000828390">
    <property type="component" value="Unassembled WGS sequence"/>
</dbReference>
<reference evidence="1" key="2">
    <citation type="submission" date="2020-11" db="EMBL/GenBank/DDBJ databases">
        <authorList>
            <person name="McCartney M.A."/>
            <person name="Auch B."/>
            <person name="Kono T."/>
            <person name="Mallez S."/>
            <person name="Becker A."/>
            <person name="Gohl D.M."/>
            <person name="Silverstein K.A.T."/>
            <person name="Koren S."/>
            <person name="Bechman K.B."/>
            <person name="Herman A."/>
            <person name="Abrahante J.E."/>
            <person name="Garbe J."/>
        </authorList>
    </citation>
    <scope>NUCLEOTIDE SEQUENCE</scope>
    <source>
        <strain evidence="1">Duluth1</strain>
        <tissue evidence="1">Whole animal</tissue>
    </source>
</reference>
<name>A0A9D4IN76_DREPO</name>
<comment type="caution">
    <text evidence="1">The sequence shown here is derived from an EMBL/GenBank/DDBJ whole genome shotgun (WGS) entry which is preliminary data.</text>
</comment>
<evidence type="ECO:0000313" key="2">
    <source>
        <dbReference type="Proteomes" id="UP000828390"/>
    </source>
</evidence>
<gene>
    <name evidence="1" type="ORF">DPMN_180389</name>
</gene>
<sequence>MGHVLPAWGEIVPEEACLGEKAEPVVMVVFCALYERGRRPFIGDISANVRHTRRL</sequence>
<dbReference type="EMBL" id="JAIWYP010000009">
    <property type="protein sequence ID" value="KAH3778912.1"/>
    <property type="molecule type" value="Genomic_DNA"/>
</dbReference>
<protein>
    <submittedName>
        <fullName evidence="1">Uncharacterized protein</fullName>
    </submittedName>
</protein>
<evidence type="ECO:0000313" key="1">
    <source>
        <dbReference type="EMBL" id="KAH3778912.1"/>
    </source>
</evidence>
<organism evidence="1 2">
    <name type="scientific">Dreissena polymorpha</name>
    <name type="common">Zebra mussel</name>
    <name type="synonym">Mytilus polymorpha</name>
    <dbReference type="NCBI Taxonomy" id="45954"/>
    <lineage>
        <taxon>Eukaryota</taxon>
        <taxon>Metazoa</taxon>
        <taxon>Spiralia</taxon>
        <taxon>Lophotrochozoa</taxon>
        <taxon>Mollusca</taxon>
        <taxon>Bivalvia</taxon>
        <taxon>Autobranchia</taxon>
        <taxon>Heteroconchia</taxon>
        <taxon>Euheterodonta</taxon>
        <taxon>Imparidentia</taxon>
        <taxon>Neoheterodontei</taxon>
        <taxon>Myida</taxon>
        <taxon>Dreissenoidea</taxon>
        <taxon>Dreissenidae</taxon>
        <taxon>Dreissena</taxon>
    </lineage>
</organism>
<keyword evidence="2" id="KW-1185">Reference proteome</keyword>
<reference evidence="1" key="1">
    <citation type="journal article" date="2019" name="bioRxiv">
        <title>The Genome of the Zebra Mussel, Dreissena polymorpha: A Resource for Invasive Species Research.</title>
        <authorList>
            <person name="McCartney M.A."/>
            <person name="Auch B."/>
            <person name="Kono T."/>
            <person name="Mallez S."/>
            <person name="Zhang Y."/>
            <person name="Obille A."/>
            <person name="Becker A."/>
            <person name="Abrahante J.E."/>
            <person name="Garbe J."/>
            <person name="Badalamenti J.P."/>
            <person name="Herman A."/>
            <person name="Mangelson H."/>
            <person name="Liachko I."/>
            <person name="Sullivan S."/>
            <person name="Sone E.D."/>
            <person name="Koren S."/>
            <person name="Silverstein K.A.T."/>
            <person name="Beckman K.B."/>
            <person name="Gohl D.M."/>
        </authorList>
    </citation>
    <scope>NUCLEOTIDE SEQUENCE</scope>
    <source>
        <strain evidence="1">Duluth1</strain>
        <tissue evidence="1">Whole animal</tissue>
    </source>
</reference>
<accession>A0A9D4IN76</accession>
<dbReference type="AlphaFoldDB" id="A0A9D4IN76"/>